<gene>
    <name evidence="1" type="ORF">MM415B03920_0002</name>
</gene>
<organism evidence="1">
    <name type="scientific">viral metagenome</name>
    <dbReference type="NCBI Taxonomy" id="1070528"/>
    <lineage>
        <taxon>unclassified sequences</taxon>
        <taxon>metagenomes</taxon>
        <taxon>organismal metagenomes</taxon>
    </lineage>
</organism>
<evidence type="ECO:0000313" key="1">
    <source>
        <dbReference type="EMBL" id="QJA94224.1"/>
    </source>
</evidence>
<sequence length="150" mass="16989">MEIKLGLLAHKYEMGELNNIIDARKKIKAFKETIVPMLKILADSGINIDHIDPTWCTCVHLGEGQLLPERVYSKLSDLCGDHPEMKMSDESGVFYFSPIKHDALWGIAVYLKKLKCTIIKTTTKKWKEVEEIHYEVDGDCSGISYDEGGN</sequence>
<dbReference type="AlphaFoldDB" id="A0A6M3LLQ4"/>
<name>A0A6M3LLQ4_9ZZZZ</name>
<accession>A0A6M3LLQ4</accession>
<proteinExistence type="predicted"/>
<dbReference type="EMBL" id="MT143214">
    <property type="protein sequence ID" value="QJA94224.1"/>
    <property type="molecule type" value="Genomic_DNA"/>
</dbReference>
<protein>
    <submittedName>
        <fullName evidence="1">Uncharacterized protein</fullName>
    </submittedName>
</protein>
<reference evidence="1" key="1">
    <citation type="submission" date="2020-03" db="EMBL/GenBank/DDBJ databases">
        <title>The deep terrestrial virosphere.</title>
        <authorList>
            <person name="Holmfeldt K."/>
            <person name="Nilsson E."/>
            <person name="Simone D."/>
            <person name="Lopez-Fernandez M."/>
            <person name="Wu X."/>
            <person name="de Brujin I."/>
            <person name="Lundin D."/>
            <person name="Andersson A."/>
            <person name="Bertilsson S."/>
            <person name="Dopson M."/>
        </authorList>
    </citation>
    <scope>NUCLEOTIDE SEQUENCE</scope>
    <source>
        <strain evidence="1">MM415B03920</strain>
    </source>
</reference>